<evidence type="ECO:0000313" key="3">
    <source>
        <dbReference type="Proteomes" id="UP000001072"/>
    </source>
</evidence>
<dbReference type="AlphaFoldDB" id="F4RM75"/>
<keyword evidence="1" id="KW-0732">Signal</keyword>
<keyword evidence="3" id="KW-1185">Reference proteome</keyword>
<feature type="signal peptide" evidence="1">
    <location>
        <begin position="1"/>
        <end position="25"/>
    </location>
</feature>
<organism evidence="3">
    <name type="scientific">Melampsora larici-populina (strain 98AG31 / pathotype 3-4-7)</name>
    <name type="common">Poplar leaf rust fungus</name>
    <dbReference type="NCBI Taxonomy" id="747676"/>
    <lineage>
        <taxon>Eukaryota</taxon>
        <taxon>Fungi</taxon>
        <taxon>Dikarya</taxon>
        <taxon>Basidiomycota</taxon>
        <taxon>Pucciniomycotina</taxon>
        <taxon>Pucciniomycetes</taxon>
        <taxon>Pucciniales</taxon>
        <taxon>Melampsoraceae</taxon>
        <taxon>Melampsora</taxon>
    </lineage>
</organism>
<evidence type="ECO:0000313" key="2">
    <source>
        <dbReference type="EMBL" id="EGG06373.1"/>
    </source>
</evidence>
<dbReference type="EMBL" id="GL883108">
    <property type="protein sequence ID" value="EGG06373.1"/>
    <property type="molecule type" value="Genomic_DNA"/>
</dbReference>
<accession>F4RM75</accession>
<proteinExistence type="predicted"/>
<dbReference type="RefSeq" id="XP_007410207.1">
    <property type="nucleotide sequence ID" value="XM_007410145.1"/>
</dbReference>
<evidence type="ECO:0000256" key="1">
    <source>
        <dbReference type="SAM" id="SignalP"/>
    </source>
</evidence>
<dbReference type="KEGG" id="mlr:MELLADRAFT_124162"/>
<gene>
    <name evidence="2" type="ORF">MELLADRAFT_124162</name>
</gene>
<sequence length="135" mass="14988">MLNKSVLKISVLVFTFFLNALIVSSDLWNCIGAYSAHGVCGQTLDPGNSQIRCDPRSCYNRAENTRNVRMYGCTWEDQDVPGLSYQDCVEYDWASDGAQDGKGSFTCTNPSGQTYDCEVDPSKVGYISCDTCYRN</sequence>
<dbReference type="InParanoid" id="F4RM75"/>
<dbReference type="VEuPathDB" id="FungiDB:MELLADRAFT_124162"/>
<reference evidence="3" key="1">
    <citation type="journal article" date="2011" name="Proc. Natl. Acad. Sci. U.S.A.">
        <title>Obligate biotrophy features unraveled by the genomic analysis of rust fungi.</title>
        <authorList>
            <person name="Duplessis S."/>
            <person name="Cuomo C.A."/>
            <person name="Lin Y.-C."/>
            <person name="Aerts A."/>
            <person name="Tisserant E."/>
            <person name="Veneault-Fourrey C."/>
            <person name="Joly D.L."/>
            <person name="Hacquard S."/>
            <person name="Amselem J."/>
            <person name="Cantarel B.L."/>
            <person name="Chiu R."/>
            <person name="Coutinho P.M."/>
            <person name="Feau N."/>
            <person name="Field M."/>
            <person name="Frey P."/>
            <person name="Gelhaye E."/>
            <person name="Goldberg J."/>
            <person name="Grabherr M.G."/>
            <person name="Kodira C.D."/>
            <person name="Kohler A."/>
            <person name="Kuees U."/>
            <person name="Lindquist E.A."/>
            <person name="Lucas S.M."/>
            <person name="Mago R."/>
            <person name="Mauceli E."/>
            <person name="Morin E."/>
            <person name="Murat C."/>
            <person name="Pangilinan J.L."/>
            <person name="Park R."/>
            <person name="Pearson M."/>
            <person name="Quesneville H."/>
            <person name="Rouhier N."/>
            <person name="Sakthikumar S."/>
            <person name="Salamov A.A."/>
            <person name="Schmutz J."/>
            <person name="Selles B."/>
            <person name="Shapiro H."/>
            <person name="Tanguay P."/>
            <person name="Tuskan G.A."/>
            <person name="Henrissat B."/>
            <person name="Van de Peer Y."/>
            <person name="Rouze P."/>
            <person name="Ellis J.G."/>
            <person name="Dodds P.N."/>
            <person name="Schein J.E."/>
            <person name="Zhong S."/>
            <person name="Hamelin R.C."/>
            <person name="Grigoriev I.V."/>
            <person name="Szabo L.J."/>
            <person name="Martin F."/>
        </authorList>
    </citation>
    <scope>NUCLEOTIDE SEQUENCE [LARGE SCALE GENOMIC DNA]</scope>
    <source>
        <strain evidence="3">98AG31 / pathotype 3-4-7</strain>
    </source>
</reference>
<protein>
    <submittedName>
        <fullName evidence="2">Secreted protein</fullName>
    </submittedName>
</protein>
<dbReference type="HOGENOM" id="CLU_150810_0_0_1"/>
<name>F4RM75_MELLP</name>
<dbReference type="GeneID" id="18926655"/>
<dbReference type="Proteomes" id="UP000001072">
    <property type="component" value="Unassembled WGS sequence"/>
</dbReference>
<feature type="chain" id="PRO_5003317758" evidence="1">
    <location>
        <begin position="26"/>
        <end position="135"/>
    </location>
</feature>